<dbReference type="AlphaFoldDB" id="A0A0E9WGE6"/>
<reference evidence="1" key="1">
    <citation type="submission" date="2014-11" db="EMBL/GenBank/DDBJ databases">
        <authorList>
            <person name="Amaro Gonzalez C."/>
        </authorList>
    </citation>
    <scope>NUCLEOTIDE SEQUENCE</scope>
</reference>
<evidence type="ECO:0000313" key="1">
    <source>
        <dbReference type="EMBL" id="JAH89459.1"/>
    </source>
</evidence>
<accession>A0A0E9WGE6</accession>
<dbReference type="EMBL" id="GBXM01019118">
    <property type="protein sequence ID" value="JAH89459.1"/>
    <property type="molecule type" value="Transcribed_RNA"/>
</dbReference>
<proteinExistence type="predicted"/>
<name>A0A0E9WGE6_ANGAN</name>
<protein>
    <submittedName>
        <fullName evidence="1">Uncharacterized protein</fullName>
    </submittedName>
</protein>
<organism evidence="1">
    <name type="scientific">Anguilla anguilla</name>
    <name type="common">European freshwater eel</name>
    <name type="synonym">Muraena anguilla</name>
    <dbReference type="NCBI Taxonomy" id="7936"/>
    <lineage>
        <taxon>Eukaryota</taxon>
        <taxon>Metazoa</taxon>
        <taxon>Chordata</taxon>
        <taxon>Craniata</taxon>
        <taxon>Vertebrata</taxon>
        <taxon>Euteleostomi</taxon>
        <taxon>Actinopterygii</taxon>
        <taxon>Neopterygii</taxon>
        <taxon>Teleostei</taxon>
        <taxon>Anguilliformes</taxon>
        <taxon>Anguillidae</taxon>
        <taxon>Anguilla</taxon>
    </lineage>
</organism>
<reference evidence="1" key="2">
    <citation type="journal article" date="2015" name="Fish Shellfish Immunol.">
        <title>Early steps in the European eel (Anguilla anguilla)-Vibrio vulnificus interaction in the gills: Role of the RtxA13 toxin.</title>
        <authorList>
            <person name="Callol A."/>
            <person name="Pajuelo D."/>
            <person name="Ebbesson L."/>
            <person name="Teles M."/>
            <person name="MacKenzie S."/>
            <person name="Amaro C."/>
        </authorList>
    </citation>
    <scope>NUCLEOTIDE SEQUENCE</scope>
</reference>
<sequence>MNLSGVDYKCLKLKVRFQTSYILVCFSKCLSRVDLSSRIMNLFGKMEQTLKMFLFIKLPFFCKGSGEDKAKQQDAYN</sequence>